<comment type="caution">
    <text evidence="1">The sequence shown here is derived from an EMBL/GenBank/DDBJ whole genome shotgun (WGS) entry which is preliminary data.</text>
</comment>
<gene>
    <name evidence="1" type="ORF">AVEN_117887_1</name>
</gene>
<dbReference type="EMBL" id="BGPR01173073">
    <property type="protein sequence ID" value="GBM37615.1"/>
    <property type="molecule type" value="Genomic_DNA"/>
</dbReference>
<reference evidence="1 2" key="1">
    <citation type="journal article" date="2019" name="Sci. Rep.">
        <title>Orb-weaving spider Araneus ventricosus genome elucidates the spidroin gene catalogue.</title>
        <authorList>
            <person name="Kono N."/>
            <person name="Nakamura H."/>
            <person name="Ohtoshi R."/>
            <person name="Moran D.A.P."/>
            <person name="Shinohara A."/>
            <person name="Yoshida Y."/>
            <person name="Fujiwara M."/>
            <person name="Mori M."/>
            <person name="Tomita M."/>
            <person name="Arakawa K."/>
        </authorList>
    </citation>
    <scope>NUCLEOTIDE SEQUENCE [LARGE SCALE GENOMIC DNA]</scope>
</reference>
<dbReference type="Proteomes" id="UP000499080">
    <property type="component" value="Unassembled WGS sequence"/>
</dbReference>
<dbReference type="AlphaFoldDB" id="A0A4Y2FBI8"/>
<name>A0A4Y2FBI8_ARAVE</name>
<accession>A0A4Y2FBI8</accession>
<evidence type="ECO:0000313" key="1">
    <source>
        <dbReference type="EMBL" id="GBM37615.1"/>
    </source>
</evidence>
<organism evidence="1 2">
    <name type="scientific">Araneus ventricosus</name>
    <name type="common">Orbweaver spider</name>
    <name type="synonym">Epeira ventricosa</name>
    <dbReference type="NCBI Taxonomy" id="182803"/>
    <lineage>
        <taxon>Eukaryota</taxon>
        <taxon>Metazoa</taxon>
        <taxon>Ecdysozoa</taxon>
        <taxon>Arthropoda</taxon>
        <taxon>Chelicerata</taxon>
        <taxon>Arachnida</taxon>
        <taxon>Araneae</taxon>
        <taxon>Araneomorphae</taxon>
        <taxon>Entelegynae</taxon>
        <taxon>Araneoidea</taxon>
        <taxon>Araneidae</taxon>
        <taxon>Araneus</taxon>
    </lineage>
</organism>
<keyword evidence="2" id="KW-1185">Reference proteome</keyword>
<protein>
    <submittedName>
        <fullName evidence="1">Uncharacterized protein</fullName>
    </submittedName>
</protein>
<evidence type="ECO:0000313" key="2">
    <source>
        <dbReference type="Proteomes" id="UP000499080"/>
    </source>
</evidence>
<proteinExistence type="predicted"/>
<sequence length="214" mass="24930">MAQKPGLTILRQTQGRELVGSDIVLRQYMDALKCAVKIGLLEAVKYLFTVKTEDAERNMARSCIDQLLTKLSEGEFLEDENDIGCFVFFEMTDYRQELVFNAFSALAHLLLLRSSQYELFLNLLEERMRSFTPLHFAVTLRMTFYTYHLEVVNDDDRRQLLIDVCRMIPTSFRSCSFLQDLGAEFLSVLIRDNFPFLLEKETFQKIAEFTSLDL</sequence>